<comment type="caution">
    <text evidence="8">The sequence shown here is derived from an EMBL/GenBank/DDBJ whole genome shotgun (WGS) entry which is preliminary data.</text>
</comment>
<evidence type="ECO:0000256" key="2">
    <source>
        <dbReference type="ARBA" id="ARBA00006386"/>
    </source>
</evidence>
<evidence type="ECO:0000256" key="5">
    <source>
        <dbReference type="ARBA" id="ARBA00022989"/>
    </source>
</evidence>
<keyword evidence="4 7" id="KW-0812">Transmembrane</keyword>
<evidence type="ECO:0000256" key="3">
    <source>
        <dbReference type="ARBA" id="ARBA00022475"/>
    </source>
</evidence>
<comment type="subcellular location">
    <subcellularLocation>
        <location evidence="1">Cell membrane</location>
        <topology evidence="1">Multi-pass membrane protein</topology>
    </subcellularLocation>
</comment>
<keyword evidence="3" id="KW-1003">Cell membrane</keyword>
<dbReference type="PANTHER" id="PTHR34184:SF4">
    <property type="entry name" value="UPF0718 PROTEIN YCGR"/>
    <property type="match status" value="1"/>
</dbReference>
<dbReference type="Proteomes" id="UP000448292">
    <property type="component" value="Unassembled WGS sequence"/>
</dbReference>
<keyword evidence="9" id="KW-1185">Reference proteome</keyword>
<dbReference type="PANTHER" id="PTHR34184">
    <property type="entry name" value="UPF0718 PROTEIN YCGR"/>
    <property type="match status" value="1"/>
</dbReference>
<organism evidence="8 9">
    <name type="scientific">Oceanidesulfovibrio indonesiensis</name>
    <dbReference type="NCBI Taxonomy" id="54767"/>
    <lineage>
        <taxon>Bacteria</taxon>
        <taxon>Pseudomonadati</taxon>
        <taxon>Thermodesulfobacteriota</taxon>
        <taxon>Desulfovibrionia</taxon>
        <taxon>Desulfovibrionales</taxon>
        <taxon>Desulfovibrionaceae</taxon>
        <taxon>Oceanidesulfovibrio</taxon>
    </lineage>
</organism>
<accession>A0A7M3MHX5</accession>
<dbReference type="InterPro" id="IPR052923">
    <property type="entry name" value="UPF0718"/>
</dbReference>
<dbReference type="GO" id="GO:0005886">
    <property type="term" value="C:plasma membrane"/>
    <property type="evidence" value="ECO:0007669"/>
    <property type="project" value="UniProtKB-SubCell"/>
</dbReference>
<dbReference type="RefSeq" id="WP_144301654.1">
    <property type="nucleotide sequence ID" value="NZ_QMIE01000002.1"/>
</dbReference>
<evidence type="ECO:0000256" key="4">
    <source>
        <dbReference type="ARBA" id="ARBA00022692"/>
    </source>
</evidence>
<evidence type="ECO:0000313" key="8">
    <source>
        <dbReference type="EMBL" id="TVM19296.1"/>
    </source>
</evidence>
<feature type="transmembrane region" description="Helical" evidence="7">
    <location>
        <begin position="116"/>
        <end position="138"/>
    </location>
</feature>
<dbReference type="AlphaFoldDB" id="A0A7M3MHX5"/>
<feature type="transmembrane region" description="Helical" evidence="7">
    <location>
        <begin position="87"/>
        <end position="110"/>
    </location>
</feature>
<dbReference type="InterPro" id="IPR005524">
    <property type="entry name" value="DUF318"/>
</dbReference>
<keyword evidence="5 7" id="KW-1133">Transmembrane helix</keyword>
<evidence type="ECO:0000256" key="6">
    <source>
        <dbReference type="ARBA" id="ARBA00023136"/>
    </source>
</evidence>
<evidence type="ECO:0000313" key="9">
    <source>
        <dbReference type="Proteomes" id="UP000448292"/>
    </source>
</evidence>
<keyword evidence="6 7" id="KW-0472">Membrane</keyword>
<feature type="transmembrane region" description="Helical" evidence="7">
    <location>
        <begin position="280"/>
        <end position="299"/>
    </location>
</feature>
<dbReference type="Pfam" id="PF03773">
    <property type="entry name" value="ArsP_1"/>
    <property type="match status" value="1"/>
</dbReference>
<proteinExistence type="inferred from homology"/>
<evidence type="ECO:0000256" key="1">
    <source>
        <dbReference type="ARBA" id="ARBA00004651"/>
    </source>
</evidence>
<evidence type="ECO:0000256" key="7">
    <source>
        <dbReference type="SAM" id="Phobius"/>
    </source>
</evidence>
<dbReference type="OrthoDB" id="9810876at2"/>
<feature type="transmembrane region" description="Helical" evidence="7">
    <location>
        <begin position="214"/>
        <end position="234"/>
    </location>
</feature>
<reference evidence="8 9" key="1">
    <citation type="submission" date="2018-06" db="EMBL/GenBank/DDBJ databases">
        <title>Complete genome of Desulfovibrio indonesiensis P37SLT.</title>
        <authorList>
            <person name="Crispim J.S."/>
            <person name="Vidigal P.M.P."/>
            <person name="Silva L.C.F."/>
            <person name="Laguardia C.N."/>
            <person name="Araujo L.C."/>
            <person name="Dias R.S."/>
            <person name="Sousa M.P."/>
            <person name="Paula S.O."/>
            <person name="Silva C."/>
        </authorList>
    </citation>
    <scope>NUCLEOTIDE SEQUENCE [LARGE SCALE GENOMIC DNA]</scope>
    <source>
        <strain evidence="8 9">P37SLT</strain>
    </source>
</reference>
<feature type="transmembrane region" description="Helical" evidence="7">
    <location>
        <begin position="241"/>
        <end position="260"/>
    </location>
</feature>
<gene>
    <name evidence="8" type="ORF">DPQ33_02745</name>
</gene>
<protein>
    <submittedName>
        <fullName evidence="8">Permease</fullName>
    </submittedName>
</protein>
<comment type="similarity">
    <text evidence="2">Belongs to the UPF0718 family.</text>
</comment>
<sequence>MPDSLAIFATTAAAIVLEAAPFLLLGSLLGALIEVLVSEEALARFVPRNALGQVGVGLFAGMLLPTCECGIVPVARRLLQKGVPPRAALPYMMAAPVVNPVVIASTLYAFQGDISVVLYRILLVVVPAAALGMALGNLPARLVLRHNILPMDHGCGEHNHGCGCGCSSVQGSRLKAVFFHTAAEFLSMSRFLILGAVAASAFKTFLPPDVLSYFADNALLAIAGLMTLAILLSVCSEADAFVAASLVGFPLASKVAFMAIGPMVDLKLVPMFLAVFNRRVAIALVVVPVVTVYVLACFIPGGAW</sequence>
<dbReference type="EMBL" id="QMIE01000002">
    <property type="protein sequence ID" value="TVM19296.1"/>
    <property type="molecule type" value="Genomic_DNA"/>
</dbReference>
<feature type="transmembrane region" description="Helical" evidence="7">
    <location>
        <begin position="54"/>
        <end position="75"/>
    </location>
</feature>
<name>A0A7M3MHX5_9BACT</name>